<dbReference type="GO" id="GO:0006886">
    <property type="term" value="P:intracellular protein transport"/>
    <property type="evidence" value="ECO:0007669"/>
    <property type="project" value="TreeGrafter"/>
</dbReference>
<dbReference type="PANTHER" id="PTHR10013:SF0">
    <property type="entry name" value="GENERAL VESICULAR TRANSPORT FACTOR P115"/>
    <property type="match status" value="1"/>
</dbReference>
<dbReference type="Proteomes" id="UP001237642">
    <property type="component" value="Unassembled WGS sequence"/>
</dbReference>
<evidence type="ECO:0000313" key="2">
    <source>
        <dbReference type="Proteomes" id="UP001237642"/>
    </source>
</evidence>
<accession>A0AAD8HHP7</accession>
<dbReference type="GO" id="GO:0006888">
    <property type="term" value="P:endoplasmic reticulum to Golgi vesicle-mediated transport"/>
    <property type="evidence" value="ECO:0007669"/>
    <property type="project" value="TreeGrafter"/>
</dbReference>
<dbReference type="InterPro" id="IPR024095">
    <property type="entry name" value="Vesicle_P115"/>
</dbReference>
<dbReference type="Gene3D" id="1.25.10.10">
    <property type="entry name" value="Leucine-rich Repeat Variant"/>
    <property type="match status" value="1"/>
</dbReference>
<sequence>MDFVNSYVDCLLDRISIGVLAEHRRTAIIELQSVVAETRARSYLWCNWLHEASLTTPRLLDAGSRGAVEKISSIFKEEGGSEGGGIVQEIQKILFFEGAFGKTFSIIKEEGGSEGGVVAQLFLQISAHPGLTAM</sequence>
<evidence type="ECO:0000313" key="1">
    <source>
        <dbReference type="EMBL" id="KAK1367520.1"/>
    </source>
</evidence>
<gene>
    <name evidence="1" type="ORF">POM88_033612</name>
</gene>
<dbReference type="GO" id="GO:0012507">
    <property type="term" value="C:ER to Golgi transport vesicle membrane"/>
    <property type="evidence" value="ECO:0007669"/>
    <property type="project" value="TreeGrafter"/>
</dbReference>
<dbReference type="GO" id="GO:0005783">
    <property type="term" value="C:endoplasmic reticulum"/>
    <property type="evidence" value="ECO:0007669"/>
    <property type="project" value="TreeGrafter"/>
</dbReference>
<reference evidence="1" key="2">
    <citation type="submission" date="2023-05" db="EMBL/GenBank/DDBJ databases">
        <authorList>
            <person name="Schelkunov M.I."/>
        </authorList>
    </citation>
    <scope>NUCLEOTIDE SEQUENCE</scope>
    <source>
        <strain evidence="1">Hsosn_3</strain>
        <tissue evidence="1">Leaf</tissue>
    </source>
</reference>
<dbReference type="InterPro" id="IPR011989">
    <property type="entry name" value="ARM-like"/>
</dbReference>
<protein>
    <submittedName>
        <fullName evidence="1">Uncharacterized protein</fullName>
    </submittedName>
</protein>
<keyword evidence="2" id="KW-1185">Reference proteome</keyword>
<dbReference type="GO" id="GO:0048211">
    <property type="term" value="P:Golgi vesicle docking"/>
    <property type="evidence" value="ECO:0007669"/>
    <property type="project" value="TreeGrafter"/>
</dbReference>
<comment type="caution">
    <text evidence="1">The sequence shown here is derived from an EMBL/GenBank/DDBJ whole genome shotgun (WGS) entry which is preliminary data.</text>
</comment>
<organism evidence="1 2">
    <name type="scientific">Heracleum sosnowskyi</name>
    <dbReference type="NCBI Taxonomy" id="360622"/>
    <lineage>
        <taxon>Eukaryota</taxon>
        <taxon>Viridiplantae</taxon>
        <taxon>Streptophyta</taxon>
        <taxon>Embryophyta</taxon>
        <taxon>Tracheophyta</taxon>
        <taxon>Spermatophyta</taxon>
        <taxon>Magnoliopsida</taxon>
        <taxon>eudicotyledons</taxon>
        <taxon>Gunneridae</taxon>
        <taxon>Pentapetalae</taxon>
        <taxon>asterids</taxon>
        <taxon>campanulids</taxon>
        <taxon>Apiales</taxon>
        <taxon>Apiaceae</taxon>
        <taxon>Apioideae</taxon>
        <taxon>apioid superclade</taxon>
        <taxon>Tordylieae</taxon>
        <taxon>Tordyliinae</taxon>
        <taxon>Heracleum</taxon>
    </lineage>
</organism>
<name>A0AAD8HHP7_9APIA</name>
<dbReference type="EMBL" id="JAUIZM010000008">
    <property type="protein sequence ID" value="KAK1367520.1"/>
    <property type="molecule type" value="Genomic_DNA"/>
</dbReference>
<dbReference type="GO" id="GO:0005795">
    <property type="term" value="C:Golgi stack"/>
    <property type="evidence" value="ECO:0007669"/>
    <property type="project" value="TreeGrafter"/>
</dbReference>
<dbReference type="PANTHER" id="PTHR10013">
    <property type="entry name" value="GENERAL VESICULAR TRANSPORT FACTOR P115"/>
    <property type="match status" value="1"/>
</dbReference>
<dbReference type="AlphaFoldDB" id="A0AAD8HHP7"/>
<reference evidence="1" key="1">
    <citation type="submission" date="2023-02" db="EMBL/GenBank/DDBJ databases">
        <title>Genome of toxic invasive species Heracleum sosnowskyi carries increased number of genes despite the absence of recent whole-genome duplications.</title>
        <authorList>
            <person name="Schelkunov M."/>
            <person name="Shtratnikova V."/>
            <person name="Makarenko M."/>
            <person name="Klepikova A."/>
            <person name="Omelchenko D."/>
            <person name="Novikova G."/>
            <person name="Obukhova E."/>
            <person name="Bogdanov V."/>
            <person name="Penin A."/>
            <person name="Logacheva M."/>
        </authorList>
    </citation>
    <scope>NUCLEOTIDE SEQUENCE</scope>
    <source>
        <strain evidence="1">Hsosn_3</strain>
        <tissue evidence="1">Leaf</tissue>
    </source>
</reference>
<dbReference type="GO" id="GO:0061025">
    <property type="term" value="P:membrane fusion"/>
    <property type="evidence" value="ECO:0007669"/>
    <property type="project" value="TreeGrafter"/>
</dbReference>
<proteinExistence type="predicted"/>